<dbReference type="Proteomes" id="UP000092443">
    <property type="component" value="Unplaced"/>
</dbReference>
<evidence type="ECO:0000256" key="1">
    <source>
        <dbReference type="ARBA" id="ARBA00009776"/>
    </source>
</evidence>
<evidence type="ECO:0000259" key="2">
    <source>
        <dbReference type="Pfam" id="PF02223"/>
    </source>
</evidence>
<evidence type="ECO:0000313" key="4">
    <source>
        <dbReference type="RefSeq" id="XP_037897587.1"/>
    </source>
</evidence>
<dbReference type="GO" id="GO:0006235">
    <property type="term" value="P:dTTP biosynthetic process"/>
    <property type="evidence" value="ECO:0007669"/>
    <property type="project" value="TreeGrafter"/>
</dbReference>
<dbReference type="AlphaFoldDB" id="A0A9C6DZA1"/>
<dbReference type="GeneID" id="119642515"/>
<evidence type="ECO:0000313" key="3">
    <source>
        <dbReference type="Proteomes" id="UP000092443"/>
    </source>
</evidence>
<protein>
    <submittedName>
        <fullName evidence="4">Thymidylate kinase-like</fullName>
    </submittedName>
</protein>
<sequence>MAFPECKSNICQTINAYFTNKKQISDEAIHLLFTANRWEFQNEVKELLLSGTSLIVDRYLYYGVAYSNSQKSLIGVWHPKRVIVFYMKMNSIDGLLERGNFGDVRYEKKEFKIKVSNAFEDIYAKETHYWHEIDAELPGDDVHKETVKRTECFLKIRTVKTLECMK</sequence>
<gene>
    <name evidence="4" type="primary">LOC119642515</name>
</gene>
<dbReference type="GO" id="GO:0005739">
    <property type="term" value="C:mitochondrion"/>
    <property type="evidence" value="ECO:0007669"/>
    <property type="project" value="TreeGrafter"/>
</dbReference>
<dbReference type="InterPro" id="IPR027417">
    <property type="entry name" value="P-loop_NTPase"/>
</dbReference>
<dbReference type="PANTHER" id="PTHR10344:SF1">
    <property type="entry name" value="THYMIDYLATE KINASE"/>
    <property type="match status" value="1"/>
</dbReference>
<dbReference type="RefSeq" id="XP_037897587.1">
    <property type="nucleotide sequence ID" value="XM_038041659.1"/>
</dbReference>
<proteinExistence type="inferred from homology"/>
<dbReference type="GO" id="GO:0005634">
    <property type="term" value="C:nucleus"/>
    <property type="evidence" value="ECO:0007669"/>
    <property type="project" value="TreeGrafter"/>
</dbReference>
<name>A0A9C6DZA1_9MUSC</name>
<dbReference type="PANTHER" id="PTHR10344">
    <property type="entry name" value="THYMIDYLATE KINASE"/>
    <property type="match status" value="1"/>
</dbReference>
<dbReference type="GO" id="GO:0006233">
    <property type="term" value="P:dTDP biosynthetic process"/>
    <property type="evidence" value="ECO:0007669"/>
    <property type="project" value="TreeGrafter"/>
</dbReference>
<dbReference type="Gene3D" id="3.40.50.300">
    <property type="entry name" value="P-loop containing nucleotide triphosphate hydrolases"/>
    <property type="match status" value="1"/>
</dbReference>
<keyword evidence="3" id="KW-1185">Reference proteome</keyword>
<dbReference type="InterPro" id="IPR039430">
    <property type="entry name" value="Thymidylate_kin-like_dom"/>
</dbReference>
<accession>A0A9C6DZA1</accession>
<dbReference type="GO" id="GO:0006227">
    <property type="term" value="P:dUDP biosynthetic process"/>
    <property type="evidence" value="ECO:0007669"/>
    <property type="project" value="TreeGrafter"/>
</dbReference>
<reference evidence="4" key="1">
    <citation type="submission" date="2025-08" db="UniProtKB">
        <authorList>
            <consortium name="RefSeq"/>
        </authorList>
    </citation>
    <scope>IDENTIFICATION</scope>
    <source>
        <tissue evidence="4">Whole body pupa</tissue>
    </source>
</reference>
<dbReference type="KEGG" id="gfs:119642515"/>
<dbReference type="SUPFAM" id="SSF52540">
    <property type="entry name" value="P-loop containing nucleoside triphosphate hydrolases"/>
    <property type="match status" value="1"/>
</dbReference>
<feature type="domain" description="Thymidylate kinase-like" evidence="2">
    <location>
        <begin position="3"/>
        <end position="145"/>
    </location>
</feature>
<dbReference type="GO" id="GO:0004798">
    <property type="term" value="F:dTMP kinase activity"/>
    <property type="evidence" value="ECO:0007669"/>
    <property type="project" value="TreeGrafter"/>
</dbReference>
<dbReference type="GO" id="GO:0005829">
    <property type="term" value="C:cytosol"/>
    <property type="evidence" value="ECO:0007669"/>
    <property type="project" value="TreeGrafter"/>
</dbReference>
<comment type="similarity">
    <text evidence="1">Belongs to the thymidylate kinase family.</text>
</comment>
<dbReference type="Pfam" id="PF02223">
    <property type="entry name" value="Thymidylate_kin"/>
    <property type="match status" value="1"/>
</dbReference>
<organism evidence="3 4">
    <name type="scientific">Glossina fuscipes</name>
    <dbReference type="NCBI Taxonomy" id="7396"/>
    <lineage>
        <taxon>Eukaryota</taxon>
        <taxon>Metazoa</taxon>
        <taxon>Ecdysozoa</taxon>
        <taxon>Arthropoda</taxon>
        <taxon>Hexapoda</taxon>
        <taxon>Insecta</taxon>
        <taxon>Pterygota</taxon>
        <taxon>Neoptera</taxon>
        <taxon>Endopterygota</taxon>
        <taxon>Diptera</taxon>
        <taxon>Brachycera</taxon>
        <taxon>Muscomorpha</taxon>
        <taxon>Hippoboscoidea</taxon>
        <taxon>Glossinidae</taxon>
        <taxon>Glossina</taxon>
    </lineage>
</organism>
<dbReference type="GO" id="GO:0004550">
    <property type="term" value="F:nucleoside diphosphate kinase activity"/>
    <property type="evidence" value="ECO:0007669"/>
    <property type="project" value="TreeGrafter"/>
</dbReference>